<dbReference type="Proteomes" id="UP000271573">
    <property type="component" value="Chromosome"/>
</dbReference>
<dbReference type="KEGG" id="nbe:Back2_13800"/>
<accession>A0A3G9IXH4</accession>
<dbReference type="OrthoDB" id="9801609at2"/>
<dbReference type="PANTHER" id="PTHR46401:SF2">
    <property type="entry name" value="GLYCOSYLTRANSFERASE WBBK-RELATED"/>
    <property type="match status" value="1"/>
</dbReference>
<evidence type="ECO:0000313" key="4">
    <source>
        <dbReference type="EMBL" id="BBH17093.1"/>
    </source>
</evidence>
<protein>
    <recommendedName>
        <fullName evidence="3">Glycosyltransferase subfamily 4-like N-terminal domain-containing protein</fullName>
    </recommendedName>
</protein>
<dbReference type="EMBL" id="AP019307">
    <property type="protein sequence ID" value="BBH17093.1"/>
    <property type="molecule type" value="Genomic_DNA"/>
</dbReference>
<keyword evidence="2" id="KW-0808">Transferase</keyword>
<dbReference type="GO" id="GO:0009103">
    <property type="term" value="P:lipopolysaccharide biosynthetic process"/>
    <property type="evidence" value="ECO:0007669"/>
    <property type="project" value="TreeGrafter"/>
</dbReference>
<keyword evidence="1" id="KW-0328">Glycosyltransferase</keyword>
<proteinExistence type="predicted"/>
<dbReference type="Pfam" id="PF13439">
    <property type="entry name" value="Glyco_transf_4"/>
    <property type="match status" value="1"/>
</dbReference>
<dbReference type="AlphaFoldDB" id="A0A3G9IXH4"/>
<name>A0A3G9IXH4_9ACTN</name>
<feature type="domain" description="Glycosyltransferase subfamily 4-like N-terminal" evidence="3">
    <location>
        <begin position="18"/>
        <end position="180"/>
    </location>
</feature>
<dbReference type="SUPFAM" id="SSF53756">
    <property type="entry name" value="UDP-Glycosyltransferase/glycogen phosphorylase"/>
    <property type="match status" value="1"/>
</dbReference>
<evidence type="ECO:0000313" key="5">
    <source>
        <dbReference type="Proteomes" id="UP000271573"/>
    </source>
</evidence>
<reference evidence="4 5" key="1">
    <citation type="submission" date="2018-11" db="EMBL/GenBank/DDBJ databases">
        <title>Complete genome sequence of Nocardioides baekrokdamisoli strain KCTC 39748.</title>
        <authorList>
            <person name="Kang S.W."/>
            <person name="Lee K.C."/>
            <person name="Kim K.K."/>
            <person name="Kim J.S."/>
            <person name="Kim D.S."/>
            <person name="Ko S.H."/>
            <person name="Yang S.H."/>
            <person name="Shin Y.K."/>
            <person name="Lee J.S."/>
        </authorList>
    </citation>
    <scope>NUCLEOTIDE SEQUENCE [LARGE SCALE GENOMIC DNA]</scope>
    <source>
        <strain evidence="4 5">KCTC 39748</strain>
    </source>
</reference>
<evidence type="ECO:0000256" key="1">
    <source>
        <dbReference type="ARBA" id="ARBA00022676"/>
    </source>
</evidence>
<evidence type="ECO:0000256" key="2">
    <source>
        <dbReference type="ARBA" id="ARBA00022679"/>
    </source>
</evidence>
<dbReference type="Pfam" id="PF13692">
    <property type="entry name" value="Glyco_trans_1_4"/>
    <property type="match status" value="1"/>
</dbReference>
<dbReference type="PANTHER" id="PTHR46401">
    <property type="entry name" value="GLYCOSYLTRANSFERASE WBBK-RELATED"/>
    <property type="match status" value="1"/>
</dbReference>
<organism evidence="4 5">
    <name type="scientific">Nocardioides baekrokdamisoli</name>
    <dbReference type="NCBI Taxonomy" id="1804624"/>
    <lineage>
        <taxon>Bacteria</taxon>
        <taxon>Bacillati</taxon>
        <taxon>Actinomycetota</taxon>
        <taxon>Actinomycetes</taxon>
        <taxon>Propionibacteriales</taxon>
        <taxon>Nocardioidaceae</taxon>
        <taxon>Nocardioides</taxon>
    </lineage>
</organism>
<evidence type="ECO:0000259" key="3">
    <source>
        <dbReference type="Pfam" id="PF13439"/>
    </source>
</evidence>
<sequence>MTVRRLLVSGPPLAGERSGPGVHLTELLRALVAERPELAVALRHNSARHPEIGPASAAAVHPSVRARTTRIPERAVRGLQASVGFPSERVLGGAYDVFHQFHTDADPAVPSRKLVVNLHDVVARRWPAEEGAMYVGAGSLLRRAAAVTTGSAASRDAICEAFGVPEERVHVTLYGVRAERFAEVSDAPVPDGPYLLHIGGHTPRKNLPRLIEAFAAVRTTPGFADLRLVLAGPSIRAEADLRRTAPTGLPSDALIFTGYVSDAEAVALYQRAAAFVFPSLAEGFGLPVLEAMAAGCPVVASSATSLPEVGGSIARYIDPESVASIADGIVDVLGMDTAAHAATVAAGRSHAATFTWERCARQTLAVYDGL</sequence>
<dbReference type="Gene3D" id="3.40.50.2000">
    <property type="entry name" value="Glycogen Phosphorylase B"/>
    <property type="match status" value="2"/>
</dbReference>
<dbReference type="CDD" id="cd03809">
    <property type="entry name" value="GT4_MtfB-like"/>
    <property type="match status" value="1"/>
</dbReference>
<dbReference type="InterPro" id="IPR028098">
    <property type="entry name" value="Glyco_trans_4-like_N"/>
</dbReference>
<gene>
    <name evidence="4" type="ORF">Back2_13800</name>
</gene>
<keyword evidence="5" id="KW-1185">Reference proteome</keyword>
<dbReference type="RefSeq" id="WP_125567981.1">
    <property type="nucleotide sequence ID" value="NZ_AP019307.1"/>
</dbReference>
<dbReference type="GO" id="GO:0016757">
    <property type="term" value="F:glycosyltransferase activity"/>
    <property type="evidence" value="ECO:0007669"/>
    <property type="project" value="UniProtKB-KW"/>
</dbReference>